<protein>
    <submittedName>
        <fullName evidence="4">Glycosyltransferase family 9 protein</fullName>
        <ecNumber evidence="4">2.4.-.-</ecNumber>
    </submittedName>
</protein>
<evidence type="ECO:0000256" key="1">
    <source>
        <dbReference type="ARBA" id="ARBA00022676"/>
    </source>
</evidence>
<evidence type="ECO:0000313" key="4">
    <source>
        <dbReference type="EMBL" id="WPD18739.1"/>
    </source>
</evidence>
<evidence type="ECO:0000313" key="5">
    <source>
        <dbReference type="Proteomes" id="UP001304683"/>
    </source>
</evidence>
<accession>A0ABZ0QNC1</accession>
<dbReference type="Gene3D" id="3.40.50.2000">
    <property type="entry name" value="Glycogen Phosphorylase B"/>
    <property type="match status" value="2"/>
</dbReference>
<dbReference type="GO" id="GO:0016757">
    <property type="term" value="F:glycosyltransferase activity"/>
    <property type="evidence" value="ECO:0007669"/>
    <property type="project" value="UniProtKB-KW"/>
</dbReference>
<feature type="compositionally biased region" description="Polar residues" evidence="3">
    <location>
        <begin position="8"/>
        <end position="17"/>
    </location>
</feature>
<feature type="region of interest" description="Disordered" evidence="3">
    <location>
        <begin position="1"/>
        <end position="25"/>
    </location>
</feature>
<dbReference type="InterPro" id="IPR002201">
    <property type="entry name" value="Glyco_trans_9"/>
</dbReference>
<dbReference type="PANTHER" id="PTHR30160:SF7">
    <property type="entry name" value="ADP-HEPTOSE--LPS HEPTOSYLTRANSFERASE 2"/>
    <property type="match status" value="1"/>
</dbReference>
<organism evidence="4 5">
    <name type="scientific">Thermaerobacter composti</name>
    <dbReference type="NCBI Taxonomy" id="554949"/>
    <lineage>
        <taxon>Bacteria</taxon>
        <taxon>Bacillati</taxon>
        <taxon>Bacillota</taxon>
        <taxon>Clostridia</taxon>
        <taxon>Eubacteriales</taxon>
        <taxon>Clostridiales Family XVII. Incertae Sedis</taxon>
        <taxon>Thermaerobacter</taxon>
    </lineage>
</organism>
<proteinExistence type="predicted"/>
<dbReference type="EMBL" id="CP132508">
    <property type="protein sequence ID" value="WPD18739.1"/>
    <property type="molecule type" value="Genomic_DNA"/>
</dbReference>
<feature type="compositionally biased region" description="Low complexity" evidence="3">
    <location>
        <begin position="475"/>
        <end position="488"/>
    </location>
</feature>
<dbReference type="PANTHER" id="PTHR30160">
    <property type="entry name" value="TETRAACYLDISACCHARIDE 4'-KINASE-RELATED"/>
    <property type="match status" value="1"/>
</dbReference>
<dbReference type="Pfam" id="PF01075">
    <property type="entry name" value="Glyco_transf_9"/>
    <property type="match status" value="1"/>
</dbReference>
<sequence>MTGRRTLPASSQASSRDATGADGIPDGTRAAPDILVVLLCPLGDTLFATPALRALRRHFPRAHITALCWTANEPLLRHNPHLDEVVACPGAWDLALSTVRMLDRRFDIGVGLSHFGSWVTPFFRARVRVGFHGLGRFRRPGRLPPARGAARSTDRRTGLRASLGRLPVAGGRRWRLVGPPAGPGPVAAVQGWWARYGRGATEGCGGAEFGGTPVGRSVHLRRRFGRPDDGGTERAWRWPWRRLAALGGTAPDRELHAIEYCLQVVARLGCAPCGLEMELVTGPDERGRAAALLAGLPGDGPVVALHPGADHFPAKRWPVDRFALLADRLAERYGARVVLVGGPGDVPLAAAIRERVQRAPLLDLTGRLALLETAAVLERVDLMVGNDSGPLHMAVAVGTPVVALFGPSEPRHFAPLDPRHRVLVGPCLRGRRCVRWLNGPLAYLQAAECRCEAMATIGVEAVAAAAGELLGAGRRPGAPGPAAAEATGGSAGDGGAGG</sequence>
<dbReference type="CDD" id="cd03789">
    <property type="entry name" value="GT9_LPS_heptosyltransferase"/>
    <property type="match status" value="1"/>
</dbReference>
<keyword evidence="1 4" id="KW-0328">Glycosyltransferase</keyword>
<dbReference type="EC" id="2.4.-.-" evidence="4"/>
<dbReference type="InterPro" id="IPR051199">
    <property type="entry name" value="LPS_LOS_Heptosyltrfase"/>
</dbReference>
<feature type="compositionally biased region" description="Gly residues" evidence="3">
    <location>
        <begin position="489"/>
        <end position="498"/>
    </location>
</feature>
<evidence type="ECO:0000256" key="3">
    <source>
        <dbReference type="SAM" id="MobiDB-lite"/>
    </source>
</evidence>
<gene>
    <name evidence="4" type="ORF">Q5761_10290</name>
</gene>
<name>A0ABZ0QNC1_9FIRM</name>
<keyword evidence="5" id="KW-1185">Reference proteome</keyword>
<reference evidence="4 5" key="1">
    <citation type="submission" date="2023-08" db="EMBL/GenBank/DDBJ databases">
        <title>Genome sequence of Thermaerobacter compostii strain Ins1, a spore-forming filamentous bacterium isolated from a deep geothermal reservoir.</title>
        <authorList>
            <person name="Bregnard D."/>
            <person name="Gonzalez D."/>
            <person name="Junier P."/>
        </authorList>
    </citation>
    <scope>NUCLEOTIDE SEQUENCE [LARGE SCALE GENOMIC DNA]</scope>
    <source>
        <strain evidence="4 5">Ins1</strain>
    </source>
</reference>
<dbReference type="RefSeq" id="WP_318750538.1">
    <property type="nucleotide sequence ID" value="NZ_CP132508.1"/>
</dbReference>
<dbReference type="Proteomes" id="UP001304683">
    <property type="component" value="Chromosome"/>
</dbReference>
<evidence type="ECO:0000256" key="2">
    <source>
        <dbReference type="ARBA" id="ARBA00022679"/>
    </source>
</evidence>
<dbReference type="SUPFAM" id="SSF53756">
    <property type="entry name" value="UDP-Glycosyltransferase/glycogen phosphorylase"/>
    <property type="match status" value="2"/>
</dbReference>
<feature type="region of interest" description="Disordered" evidence="3">
    <location>
        <begin position="475"/>
        <end position="498"/>
    </location>
</feature>
<keyword evidence="2 4" id="KW-0808">Transferase</keyword>